<accession>A0A132BU36</accession>
<dbReference type="PANTHER" id="PTHR30024:SF17">
    <property type="entry name" value="SOLUTE-BINDING PROTEIN FAMILY 3_N-TERMINAL DOMAIN-CONTAINING PROTEIN"/>
    <property type="match status" value="1"/>
</dbReference>
<evidence type="ECO:0000313" key="1">
    <source>
        <dbReference type="EMBL" id="KUP91899.1"/>
    </source>
</evidence>
<name>A0A132BU36_9RHOB</name>
<evidence type="ECO:0000313" key="2">
    <source>
        <dbReference type="Proteomes" id="UP000068382"/>
    </source>
</evidence>
<dbReference type="Proteomes" id="UP000068382">
    <property type="component" value="Unassembled WGS sequence"/>
</dbReference>
<dbReference type="AlphaFoldDB" id="A0A132BU36"/>
<dbReference type="RefSeq" id="WP_068245837.1">
    <property type="nucleotide sequence ID" value="NZ_LPUY01000082.1"/>
</dbReference>
<gene>
    <name evidence="1" type="primary">phnD_5</name>
    <name evidence="1" type="ORF">TRIHO_32030</name>
</gene>
<dbReference type="SUPFAM" id="SSF53850">
    <property type="entry name" value="Periplasmic binding protein-like II"/>
    <property type="match status" value="1"/>
</dbReference>
<dbReference type="Pfam" id="PF12974">
    <property type="entry name" value="Phosphonate-bd"/>
    <property type="match status" value="1"/>
</dbReference>
<organism evidence="1 2">
    <name type="scientific">Tritonibacter horizontis</name>
    <dbReference type="NCBI Taxonomy" id="1768241"/>
    <lineage>
        <taxon>Bacteria</taxon>
        <taxon>Pseudomonadati</taxon>
        <taxon>Pseudomonadota</taxon>
        <taxon>Alphaproteobacteria</taxon>
        <taxon>Rhodobacterales</taxon>
        <taxon>Paracoccaceae</taxon>
        <taxon>Tritonibacter</taxon>
    </lineage>
</organism>
<proteinExistence type="predicted"/>
<comment type="caution">
    <text evidence="1">The sequence shown here is derived from an EMBL/GenBank/DDBJ whole genome shotgun (WGS) entry which is preliminary data.</text>
</comment>
<dbReference type="Gene3D" id="3.40.190.10">
    <property type="entry name" value="Periplasmic binding protein-like II"/>
    <property type="match status" value="2"/>
</dbReference>
<dbReference type="PANTHER" id="PTHR30024">
    <property type="entry name" value="ALIPHATIC SULFONATES-BINDING PROTEIN-RELATED"/>
    <property type="match status" value="1"/>
</dbReference>
<dbReference type="OrthoDB" id="9802896at2"/>
<reference evidence="1 2" key="1">
    <citation type="submission" date="2015-12" db="EMBL/GenBank/DDBJ databases">
        <title>Genome sequence of the marine Rhodobacteraceae strain O3.65, Candidatus Tritonibacter horizontis.</title>
        <authorList>
            <person name="Poehlein A."/>
            <person name="Giebel H.A."/>
            <person name="Voget S."/>
            <person name="Brinkhoff T."/>
        </authorList>
    </citation>
    <scope>NUCLEOTIDE SEQUENCE [LARGE SCALE GENOMIC DNA]</scope>
    <source>
        <strain evidence="1 2">O3.65</strain>
    </source>
</reference>
<dbReference type="EMBL" id="LPUY01000082">
    <property type="protein sequence ID" value="KUP91899.1"/>
    <property type="molecule type" value="Genomic_DNA"/>
</dbReference>
<dbReference type="PATRIC" id="fig|1768241.3.peg.3347"/>
<protein>
    <submittedName>
        <fullName evidence="1">Phosphate-import protein PhnD</fullName>
    </submittedName>
</protein>
<keyword evidence="2" id="KW-1185">Reference proteome</keyword>
<sequence>MPVARAIDVGEAQKSVRFIKVLAFGALLALAALGPGSPARAEIELVFGTYAADKPSATVRKYRPFLTFLENRMEALLDEEVTIRLRISKDYEGSIADLANGVVDFARFGPASYIHAMDQNAGISIIAMESKKGEKRFKGVIAVHRDSDIHQVEDLAGLSFAFGDELSTIGRYLSQTYLLEANIDGQDLHGFEYLGRHDLVGEAVGAGKFSAGALKESTFKELVAKGVPIRSLVSFDNVTKPWLARADLDPRVLNAMRQVMLSSKNEEMVKRVAKNGFLAGTDSDYDFVRQAMIRSRDF</sequence>